<evidence type="ECO:0000256" key="1">
    <source>
        <dbReference type="PROSITE-ProRule" id="PRU00278"/>
    </source>
</evidence>
<comment type="caution">
    <text evidence="5">The sequence shown here is derived from an EMBL/GenBank/DDBJ whole genome shotgun (WGS) entry which is preliminary data.</text>
</comment>
<dbReference type="SUPFAM" id="SSF54534">
    <property type="entry name" value="FKBP-like"/>
    <property type="match status" value="1"/>
</dbReference>
<dbReference type="Pfam" id="PF13145">
    <property type="entry name" value="Rotamase_2"/>
    <property type="match status" value="1"/>
</dbReference>
<dbReference type="InterPro" id="IPR050245">
    <property type="entry name" value="PrsA_foldase"/>
</dbReference>
<name>A0A557ZZX8_9PSEU</name>
<dbReference type="PANTHER" id="PTHR47245">
    <property type="entry name" value="PEPTIDYLPROLYL ISOMERASE"/>
    <property type="match status" value="1"/>
</dbReference>
<dbReference type="Pfam" id="PF13624">
    <property type="entry name" value="SurA_N_3"/>
    <property type="match status" value="1"/>
</dbReference>
<gene>
    <name evidence="5" type="ORF">FNH06_31185</name>
</gene>
<accession>A0A557ZZX8</accession>
<dbReference type="InterPro" id="IPR027304">
    <property type="entry name" value="Trigger_fact/SurA_dom_sf"/>
</dbReference>
<organism evidence="5 6">
    <name type="scientific">Amycolatopsis acidiphila</name>
    <dbReference type="NCBI Taxonomy" id="715473"/>
    <lineage>
        <taxon>Bacteria</taxon>
        <taxon>Bacillati</taxon>
        <taxon>Actinomycetota</taxon>
        <taxon>Actinomycetes</taxon>
        <taxon>Pseudonocardiales</taxon>
        <taxon>Pseudonocardiaceae</taxon>
        <taxon>Amycolatopsis</taxon>
    </lineage>
</organism>
<dbReference type="Gene3D" id="3.10.50.40">
    <property type="match status" value="1"/>
</dbReference>
<feature type="transmembrane region" description="Helical" evidence="3">
    <location>
        <begin position="28"/>
        <end position="48"/>
    </location>
</feature>
<keyword evidence="1" id="KW-0697">Rotamase</keyword>
<dbReference type="RefSeq" id="WP_144643522.1">
    <property type="nucleotide sequence ID" value="NZ_BNAX01000029.1"/>
</dbReference>
<evidence type="ECO:0000256" key="2">
    <source>
        <dbReference type="SAM" id="MobiDB-lite"/>
    </source>
</evidence>
<keyword evidence="3" id="KW-0812">Transmembrane</keyword>
<sequence>MRLVPGEFAVKARKALHRLVPRGKRGRAVAAAAVVVVAVLGAITPMVVAKVTGLPDGVALRVGSTEVTEDQVQQRISALRALYGIKPPEGADQQDRFRRDAAKTVAVDVILGNAARSRNILISDQSANDTLAKMISTQLTSSGQGSFTDLLRAYGASQSDVIDEIKRQQSADLLFQAVTSDAAARVTDETVGQYYRDHQDSMVEPEKRDIQNIVVASEDQADQVAAAAKAGQDFPGLVRRYSLDQATSSAGGELGLVERSQLEQQYADAAFQPGVGGVFGPVKTAHGWNVGRIVRIEPAVPLTLDQVRDRLRDQLRSQQALDEWRTWLANEIRNANVEYADAYRPADPDTPPPAPDLSGVSEDAHPPSPTDEPR</sequence>
<dbReference type="InterPro" id="IPR000297">
    <property type="entry name" value="PPIase_PpiC"/>
</dbReference>
<keyword evidence="3" id="KW-0472">Membrane</keyword>
<reference evidence="5 6" key="1">
    <citation type="submission" date="2019-07" db="EMBL/GenBank/DDBJ databases">
        <title>New species of Amycolatopsis and Streptomyces.</title>
        <authorList>
            <person name="Duangmal K."/>
            <person name="Teo W.F.A."/>
            <person name="Lipun K."/>
        </authorList>
    </citation>
    <scope>NUCLEOTIDE SEQUENCE [LARGE SCALE GENOMIC DNA]</scope>
    <source>
        <strain evidence="5 6">JCM 30562</strain>
    </source>
</reference>
<protein>
    <submittedName>
        <fullName evidence="5">Peptidylprolyl isomerase</fullName>
    </submittedName>
</protein>
<dbReference type="Proteomes" id="UP000318578">
    <property type="component" value="Unassembled WGS sequence"/>
</dbReference>
<evidence type="ECO:0000259" key="4">
    <source>
        <dbReference type="PROSITE" id="PS50198"/>
    </source>
</evidence>
<dbReference type="AlphaFoldDB" id="A0A557ZZX8"/>
<feature type="domain" description="PpiC" evidence="4">
    <location>
        <begin position="205"/>
        <end position="295"/>
    </location>
</feature>
<dbReference type="SUPFAM" id="SSF109998">
    <property type="entry name" value="Triger factor/SurA peptide-binding domain-like"/>
    <property type="match status" value="1"/>
</dbReference>
<keyword evidence="6" id="KW-1185">Reference proteome</keyword>
<dbReference type="InterPro" id="IPR046357">
    <property type="entry name" value="PPIase_dom_sf"/>
</dbReference>
<dbReference type="PANTHER" id="PTHR47245:SF2">
    <property type="entry name" value="PEPTIDYL-PROLYL CIS-TRANS ISOMERASE HP_0175-RELATED"/>
    <property type="match status" value="1"/>
</dbReference>
<evidence type="ECO:0000313" key="5">
    <source>
        <dbReference type="EMBL" id="TVT17547.1"/>
    </source>
</evidence>
<proteinExistence type="predicted"/>
<dbReference type="PROSITE" id="PS50198">
    <property type="entry name" value="PPIC_PPIASE_2"/>
    <property type="match status" value="1"/>
</dbReference>
<evidence type="ECO:0000313" key="6">
    <source>
        <dbReference type="Proteomes" id="UP000318578"/>
    </source>
</evidence>
<evidence type="ECO:0000256" key="3">
    <source>
        <dbReference type="SAM" id="Phobius"/>
    </source>
</evidence>
<keyword evidence="3" id="KW-1133">Transmembrane helix</keyword>
<keyword evidence="1 5" id="KW-0413">Isomerase</keyword>
<feature type="region of interest" description="Disordered" evidence="2">
    <location>
        <begin position="340"/>
        <end position="374"/>
    </location>
</feature>
<dbReference type="GO" id="GO:0003755">
    <property type="term" value="F:peptidyl-prolyl cis-trans isomerase activity"/>
    <property type="evidence" value="ECO:0007669"/>
    <property type="project" value="UniProtKB-KW"/>
</dbReference>
<dbReference type="EMBL" id="VJZA01000077">
    <property type="protein sequence ID" value="TVT17547.1"/>
    <property type="molecule type" value="Genomic_DNA"/>
</dbReference>
<dbReference type="OrthoDB" id="3772768at2"/>